<dbReference type="GO" id="GO:0005739">
    <property type="term" value="C:mitochondrion"/>
    <property type="evidence" value="ECO:0007669"/>
    <property type="project" value="TreeGrafter"/>
</dbReference>
<dbReference type="eggNOG" id="KOG1535">
    <property type="taxonomic scope" value="Eukaryota"/>
</dbReference>
<dbReference type="AlphaFoldDB" id="G7E667"/>
<dbReference type="FunCoup" id="G7E667">
    <property type="interactions" value="248"/>
</dbReference>
<keyword evidence="2" id="KW-0479">Metal-binding</keyword>
<name>G7E667_MIXOS</name>
<dbReference type="FunFam" id="3.90.850.10:FF:000003">
    <property type="entry name" value="Fumarylacetoacetate hydrolase domain-containing 1"/>
    <property type="match status" value="1"/>
</dbReference>
<evidence type="ECO:0000259" key="3">
    <source>
        <dbReference type="Pfam" id="PF01557"/>
    </source>
</evidence>
<dbReference type="InParanoid" id="G7E667"/>
<sequence>MASLAARFAKDGKTIIAIGRNYLEHIKELNHERPVEPFYFLKPTSSYLPSGGTIELPQGVDVHHEVELGVVIGKRARDVRAHSAMDYIAGYTLAIDLTARNMQEVVKKKGLPWSAVKGFDTFCPVTGFIPKQAIDNPHNLKLWLKINDVFKQNGTTADMMFKIPELIHHCSSIMTLQEGDLLLTGTPAGVSSVKHGDKITAGLRDSQGKELALWQGDARTREGGYVFSA</sequence>
<dbReference type="Proteomes" id="UP000009131">
    <property type="component" value="Unassembled WGS sequence"/>
</dbReference>
<evidence type="ECO:0000256" key="2">
    <source>
        <dbReference type="ARBA" id="ARBA00022723"/>
    </source>
</evidence>
<dbReference type="PANTHER" id="PTHR11820">
    <property type="entry name" value="ACYLPYRUVASE"/>
    <property type="match status" value="1"/>
</dbReference>
<dbReference type="OrthoDB" id="74910at2759"/>
<evidence type="ECO:0000313" key="5">
    <source>
        <dbReference type="Proteomes" id="UP000009131"/>
    </source>
</evidence>
<comment type="caution">
    <text evidence="4">The sequence shown here is derived from an EMBL/GenBank/DDBJ whole genome shotgun (WGS) entry which is preliminary data.</text>
</comment>
<dbReference type="GO" id="GO:0019752">
    <property type="term" value="P:carboxylic acid metabolic process"/>
    <property type="evidence" value="ECO:0007669"/>
    <property type="project" value="UniProtKB-ARBA"/>
</dbReference>
<dbReference type="GO" id="GO:0046872">
    <property type="term" value="F:metal ion binding"/>
    <property type="evidence" value="ECO:0007669"/>
    <property type="project" value="UniProtKB-KW"/>
</dbReference>
<dbReference type="STRING" id="764103.G7E667"/>
<comment type="similarity">
    <text evidence="1">Belongs to the FAH family.</text>
</comment>
<evidence type="ECO:0000256" key="1">
    <source>
        <dbReference type="ARBA" id="ARBA00010211"/>
    </source>
</evidence>
<organism evidence="4 5">
    <name type="scientific">Mixia osmundae (strain CBS 9802 / IAM 14324 / JCM 22182 / KY 12970)</name>
    <dbReference type="NCBI Taxonomy" id="764103"/>
    <lineage>
        <taxon>Eukaryota</taxon>
        <taxon>Fungi</taxon>
        <taxon>Dikarya</taxon>
        <taxon>Basidiomycota</taxon>
        <taxon>Pucciniomycotina</taxon>
        <taxon>Mixiomycetes</taxon>
        <taxon>Mixiales</taxon>
        <taxon>Mixiaceae</taxon>
        <taxon>Mixia</taxon>
    </lineage>
</organism>
<feature type="domain" description="Fumarylacetoacetase-like C-terminal" evidence="3">
    <location>
        <begin position="14"/>
        <end position="203"/>
    </location>
</feature>
<evidence type="ECO:0000313" key="4">
    <source>
        <dbReference type="EMBL" id="GAA98327.1"/>
    </source>
</evidence>
<keyword evidence="5" id="KW-1185">Reference proteome</keyword>
<proteinExistence type="inferred from homology"/>
<dbReference type="InterPro" id="IPR036663">
    <property type="entry name" value="Fumarylacetoacetase_C_sf"/>
</dbReference>
<dbReference type="RefSeq" id="XP_014569158.1">
    <property type="nucleotide sequence ID" value="XM_014713672.1"/>
</dbReference>
<dbReference type="Pfam" id="PF01557">
    <property type="entry name" value="FAA_hydrolase"/>
    <property type="match status" value="1"/>
</dbReference>
<dbReference type="EMBL" id="BABT02000150">
    <property type="protein sequence ID" value="GAA98327.1"/>
    <property type="molecule type" value="Genomic_DNA"/>
</dbReference>
<reference evidence="4 5" key="1">
    <citation type="journal article" date="2011" name="J. Gen. Appl. Microbiol.">
        <title>Draft genome sequencing of the enigmatic basidiomycete Mixia osmundae.</title>
        <authorList>
            <person name="Nishida H."/>
            <person name="Nagatsuka Y."/>
            <person name="Sugiyama J."/>
        </authorList>
    </citation>
    <scope>NUCLEOTIDE SEQUENCE [LARGE SCALE GENOMIC DNA]</scope>
    <source>
        <strain evidence="5">CBS 9802 / IAM 14324 / JCM 22182 / KY 12970</strain>
    </source>
</reference>
<protein>
    <recommendedName>
        <fullName evidence="3">Fumarylacetoacetase-like C-terminal domain-containing protein</fullName>
    </recommendedName>
</protein>
<accession>G7E667</accession>
<dbReference type="InterPro" id="IPR011234">
    <property type="entry name" value="Fumarylacetoacetase-like_C"/>
</dbReference>
<dbReference type="SUPFAM" id="SSF56529">
    <property type="entry name" value="FAH"/>
    <property type="match status" value="1"/>
</dbReference>
<dbReference type="OMA" id="NCRKVIC"/>
<dbReference type="GO" id="GO:0018773">
    <property type="term" value="F:acetylpyruvate hydrolase activity"/>
    <property type="evidence" value="ECO:0007669"/>
    <property type="project" value="TreeGrafter"/>
</dbReference>
<dbReference type="Gene3D" id="3.90.850.10">
    <property type="entry name" value="Fumarylacetoacetase-like, C-terminal domain"/>
    <property type="match status" value="1"/>
</dbReference>
<gene>
    <name evidence="4" type="primary">Mo05012</name>
    <name evidence="4" type="ORF">E5Q_05012</name>
</gene>
<dbReference type="PANTHER" id="PTHR11820:SF7">
    <property type="entry name" value="ACYLPYRUVASE FAHD1, MITOCHONDRIAL"/>
    <property type="match status" value="1"/>
</dbReference>
<reference evidence="4 5" key="2">
    <citation type="journal article" date="2012" name="Open Biol.">
        <title>Characteristics of nucleosomes and linker DNA regions on the genome of the basidiomycete Mixia osmundae revealed by mono- and dinucleosome mapping.</title>
        <authorList>
            <person name="Nishida H."/>
            <person name="Kondo S."/>
            <person name="Matsumoto T."/>
            <person name="Suzuki Y."/>
            <person name="Yoshikawa H."/>
            <person name="Taylor T.D."/>
            <person name="Sugiyama J."/>
        </authorList>
    </citation>
    <scope>NUCLEOTIDE SEQUENCE [LARGE SCALE GENOMIC DNA]</scope>
    <source>
        <strain evidence="5">CBS 9802 / IAM 14324 / JCM 22182 / KY 12970</strain>
    </source>
</reference>
<dbReference type="HOGENOM" id="CLU_028458_5_0_1"/>